<comment type="similarity">
    <text evidence="1 2">Belongs to the UPF0235 family.</text>
</comment>
<evidence type="ECO:0000313" key="3">
    <source>
        <dbReference type="EMBL" id="OOC09915.1"/>
    </source>
</evidence>
<gene>
    <name evidence="3" type="ORF">B1A74_08450</name>
</gene>
<keyword evidence="4" id="KW-1185">Reference proteome</keyword>
<evidence type="ECO:0000256" key="2">
    <source>
        <dbReference type="HAMAP-Rule" id="MF_00634"/>
    </source>
</evidence>
<dbReference type="Pfam" id="PF02594">
    <property type="entry name" value="DUF167"/>
    <property type="match status" value="1"/>
</dbReference>
<dbReference type="EMBL" id="MUZR01000029">
    <property type="protein sequence ID" value="OOC09915.1"/>
    <property type="molecule type" value="Genomic_DNA"/>
</dbReference>
<dbReference type="AlphaFoldDB" id="A0A1V2ZXV6"/>
<organism evidence="3 4">
    <name type="scientific">Thioalkalivibrio halophilus</name>
    <dbReference type="NCBI Taxonomy" id="252474"/>
    <lineage>
        <taxon>Bacteria</taxon>
        <taxon>Pseudomonadati</taxon>
        <taxon>Pseudomonadota</taxon>
        <taxon>Gammaproteobacteria</taxon>
        <taxon>Chromatiales</taxon>
        <taxon>Ectothiorhodospiraceae</taxon>
        <taxon>Thioalkalivibrio</taxon>
    </lineage>
</organism>
<dbReference type="RefSeq" id="WP_077244367.1">
    <property type="nucleotide sequence ID" value="NZ_MUZR01000029.1"/>
</dbReference>
<dbReference type="PANTHER" id="PTHR13420">
    <property type="entry name" value="UPF0235 PROTEIN C15ORF40"/>
    <property type="match status" value="1"/>
</dbReference>
<proteinExistence type="inferred from homology"/>
<dbReference type="HAMAP" id="MF_00634">
    <property type="entry name" value="UPF0235"/>
    <property type="match status" value="1"/>
</dbReference>
<name>A0A1V2ZXV6_9GAMM</name>
<dbReference type="SUPFAM" id="SSF69786">
    <property type="entry name" value="YggU-like"/>
    <property type="match status" value="1"/>
</dbReference>
<dbReference type="NCBIfam" id="TIGR00251">
    <property type="entry name" value="DUF167 family protein"/>
    <property type="match status" value="1"/>
</dbReference>
<dbReference type="SMART" id="SM01152">
    <property type="entry name" value="DUF167"/>
    <property type="match status" value="1"/>
</dbReference>
<dbReference type="PANTHER" id="PTHR13420:SF7">
    <property type="entry name" value="UPF0235 PROTEIN C15ORF40"/>
    <property type="match status" value="1"/>
</dbReference>
<sequence length="86" mass="9208">MARLKLRVSPGAREDAVVGWMGEALKMRVRAAPEKGRANRAVERLLAAELGLPAGSLRVVAGQTGRDKTVEIDGWSDAALREHFGG</sequence>
<accession>A0A1V2ZXV6</accession>
<dbReference type="OrthoDB" id="9800587at2"/>
<dbReference type="Proteomes" id="UP000189177">
    <property type="component" value="Unassembled WGS sequence"/>
</dbReference>
<protein>
    <recommendedName>
        <fullName evidence="2">UPF0235 protein B1A74_08450</fullName>
    </recommendedName>
</protein>
<dbReference type="Gene3D" id="3.30.1200.10">
    <property type="entry name" value="YggU-like"/>
    <property type="match status" value="1"/>
</dbReference>
<dbReference type="InterPro" id="IPR036591">
    <property type="entry name" value="YggU-like_sf"/>
</dbReference>
<dbReference type="InterPro" id="IPR003746">
    <property type="entry name" value="DUF167"/>
</dbReference>
<dbReference type="GO" id="GO:0005737">
    <property type="term" value="C:cytoplasm"/>
    <property type="evidence" value="ECO:0007669"/>
    <property type="project" value="TreeGrafter"/>
</dbReference>
<reference evidence="3 4" key="1">
    <citation type="submission" date="2017-02" db="EMBL/GenBank/DDBJ databases">
        <title>Genomic diversity within the haloalkaliphilic genus Thioalkalivibrio.</title>
        <authorList>
            <person name="Ahn A.-C."/>
            <person name="Meier-Kolthoff J."/>
            <person name="Overmars L."/>
            <person name="Richter M."/>
            <person name="Woyke T."/>
            <person name="Sorokin D.Y."/>
            <person name="Muyzer G."/>
        </authorList>
    </citation>
    <scope>NUCLEOTIDE SEQUENCE [LARGE SCALE GENOMIC DNA]</scope>
    <source>
        <strain evidence="3 4">HL17</strain>
    </source>
</reference>
<dbReference type="STRING" id="252474.B1A74_08450"/>
<evidence type="ECO:0000313" key="4">
    <source>
        <dbReference type="Proteomes" id="UP000189177"/>
    </source>
</evidence>
<comment type="caution">
    <text evidence="3">The sequence shown here is derived from an EMBL/GenBank/DDBJ whole genome shotgun (WGS) entry which is preliminary data.</text>
</comment>
<evidence type="ECO:0000256" key="1">
    <source>
        <dbReference type="ARBA" id="ARBA00010364"/>
    </source>
</evidence>